<keyword evidence="11" id="KW-1185">Reference proteome</keyword>
<dbReference type="InterPro" id="IPR002554">
    <property type="entry name" value="PP2A_B56"/>
</dbReference>
<comment type="cofactor">
    <cofactor evidence="1">
        <name>thiamine diphosphate</name>
        <dbReference type="ChEBI" id="CHEBI:58937"/>
    </cofactor>
</comment>
<dbReference type="Gene3D" id="3.40.50.11610">
    <property type="entry name" value="Multifunctional 2-oxoglutarate metabolism enzyme, C-terminal domain"/>
    <property type="match status" value="1"/>
</dbReference>
<dbReference type="SUPFAM" id="SSF52518">
    <property type="entry name" value="Thiamin diphosphate-binding fold (THDP-binding)"/>
    <property type="match status" value="2"/>
</dbReference>
<evidence type="ECO:0000256" key="8">
    <source>
        <dbReference type="ARBA" id="ARBA00023128"/>
    </source>
</evidence>
<dbReference type="InterPro" id="IPR011989">
    <property type="entry name" value="ARM-like"/>
</dbReference>
<dbReference type="GO" id="GO:0019888">
    <property type="term" value="F:protein phosphatase regulator activity"/>
    <property type="evidence" value="ECO:0007669"/>
    <property type="project" value="InterPro"/>
</dbReference>
<sequence>MDELLSGKEINANEDHAKLPSFDEVGDEEKVQLLFVEKLRQCAVIFDFAIDPLSELRQKEEKRLTLNECIDFVTMKRGAFGSDVYRTVFEMFTANVVRVLSPPSHHSGTEYDPDEDDPVLEPSWPHLQLVYDFFLRFIESADFDWRLAEKFVDQKLIVNLLILFDSEDPRERDFLKTICHRIYGKFVNRRSFIRKQINNIFYTSIYETERHNGIAELLEVLGSIINGFAIPLKEEHKTFLMRVLLPLHKTKFLNAYHPQLAYCVVQFIDKDSALTVPVVLALLKYWPKVHSPKEVMFLNEIEEILDVIDPVEVAERALYFWNNECILALIGENVQTILPIMFPSLYKNSRNHWNKTIHGLIYNVCPETFYGRESEAVRHVRAELQQAEGTGTAEAAGQSPTLTKPSFNGNNGTKDSELVFVRMSLFCDLPVIFKWANSNRRITAQFRSYRLGKNVFGCGKRPIGARLDAEGEKALMRRGVEKKSVSALINAFRRFGYLQADLDPLGLSEPVRVSELDYDLYGWDSGDLEGPVGEGATATLGELFGHLRDTYCGKVATEFMHLTSFEERQFVANAFEHSGKGGDFTSNERLEAAEVMLKMKAWENDTPERVLIPSARFIANCSRNVLGMESPNSFSTVLIETVLFNFPRGQLFRKMRGLAEFPDHVKGIGDVLTHQHSHFDYTSVDGNTVHVSTLPNPSHLELGRKHSVGDYGDGIVGDQVLPVHHHGDGAFTGQGVVWEVESKGEKFDSKTFQVLAMSQVPHFRVGGAIHLVVNNQIAFTAESAIGRSSLHCTDVAKAIDSPVIHVNAESIENVLFAARVALAFRQKFRKDVFVNLICWRRYGHNELDDPRFTQPTMYRAVDSKRCLVDAYVDGLVEEGLSSAEQFESIVSEYSETMRKELELVDSGKTPPVAEHLDGFWKGRPPPSPNGTPARTLNCSNLSASRPLLFRMDLMSILTSKKRTSMPDEGELSRGKSVIHLLSVYLPITRQIDWSTAEALAIGATLLQGNDVRLSGQDVGRATFSHRHAMLVDQQTDEVRIPLNHITNEQNSFLEIANSPLTEAAVVGFEYGFAIENPARLVLWEAQFGDFYNGAQVQIDTLIANGESKWLLQNGLVLLLPQGIDGAGPDHSSAHIERFLQLTNSRERRRQHFRCKSEHICTIFPSVAPTGHLPTGSPFEHRHFKVVTPFRKPLVIVAPKLLLRHSFTVCALREFGPGTFFKPILLDHKLSSERKEVEKIVFCSGKHSVILMEERDRRRLTNVAIIRMELLCPFPAEEIAAVFEHYWNAKEFIWSQEEPRNAGCWTFVESRFRNAFGILLKYAGRPELDWFASSVGDIHKNELEQLLHSTFK</sequence>
<feature type="domain" description="Transketolase-like pyrimidine-binding" evidence="10">
    <location>
        <begin position="991"/>
        <end position="1204"/>
    </location>
</feature>
<proteinExistence type="inferred from homology"/>
<dbReference type="InterPro" id="IPR031717">
    <property type="entry name" value="ODO-1/KGD_C"/>
</dbReference>
<dbReference type="SUPFAM" id="SSF48371">
    <property type="entry name" value="ARM repeat"/>
    <property type="match status" value="1"/>
</dbReference>
<dbReference type="Gene3D" id="1.10.287.1150">
    <property type="entry name" value="TPP helical domain"/>
    <property type="match status" value="1"/>
</dbReference>
<reference evidence="11" key="1">
    <citation type="submission" date="2013-12" db="EMBL/GenBank/DDBJ databases">
        <authorList>
            <person name="Aslett M."/>
        </authorList>
    </citation>
    <scope>NUCLEOTIDE SEQUENCE [LARGE SCALE GENOMIC DNA]</scope>
    <source>
        <strain evidence="11">Lindley</strain>
    </source>
</reference>
<dbReference type="WBParaSite" id="GPLIN_000088200">
    <property type="protein sequence ID" value="GPLIN_000088200"/>
    <property type="gene ID" value="GPLIN_000088200"/>
</dbReference>
<dbReference type="Gene3D" id="3.40.50.12470">
    <property type="match status" value="1"/>
</dbReference>
<keyword evidence="7" id="KW-0786">Thiamine pyrophosphate</keyword>
<comment type="similarity">
    <text evidence="3">Belongs to the alpha-ketoglutarate dehydrogenase family.</text>
</comment>
<evidence type="ECO:0000313" key="11">
    <source>
        <dbReference type="Proteomes" id="UP000050741"/>
    </source>
</evidence>
<dbReference type="PANTHER" id="PTHR23152:SF4">
    <property type="entry name" value="2-OXOADIPATE DEHYDROGENASE COMPLEX COMPONENT E1"/>
    <property type="match status" value="1"/>
</dbReference>
<keyword evidence="6" id="KW-0560">Oxidoreductase</keyword>
<reference evidence="12" key="3">
    <citation type="submission" date="2016-06" db="UniProtKB">
        <authorList>
            <consortium name="WormBaseParasite"/>
        </authorList>
    </citation>
    <scope>IDENTIFICATION</scope>
</reference>
<feature type="compositionally biased region" description="Polar residues" evidence="9">
    <location>
        <begin position="399"/>
        <end position="410"/>
    </location>
</feature>
<comment type="similarity">
    <text evidence="4">Belongs to the phosphatase 2A regulatory subunit B56 family.</text>
</comment>
<dbReference type="GO" id="GO:0016624">
    <property type="term" value="F:oxidoreductase activity, acting on the aldehyde or oxo group of donors, disulfide as acceptor"/>
    <property type="evidence" value="ECO:0007669"/>
    <property type="project" value="InterPro"/>
</dbReference>
<reference evidence="11" key="2">
    <citation type="submission" date="2014-05" db="EMBL/GenBank/DDBJ databases">
        <title>The genome and life-stage specific transcriptomes of Globodera pallida elucidate key aspects of plant parasitism by a cyst nematode.</title>
        <authorList>
            <person name="Cotton J.A."/>
            <person name="Lilley C.J."/>
            <person name="Jones L.M."/>
            <person name="Kikuchi T."/>
            <person name="Reid A.J."/>
            <person name="Thorpe P."/>
            <person name="Tsai I.J."/>
            <person name="Beasley H."/>
            <person name="Blok V."/>
            <person name="Cock P.J.A."/>
            <person name="Van den Akker S.E."/>
            <person name="Holroyd N."/>
            <person name="Hunt M."/>
            <person name="Mantelin S."/>
            <person name="Naghra H."/>
            <person name="Pain A."/>
            <person name="Palomares-Rius J.E."/>
            <person name="Zarowiecki M."/>
            <person name="Berriman M."/>
            <person name="Jones J.T."/>
            <person name="Urwin P.E."/>
        </authorList>
    </citation>
    <scope>NUCLEOTIDE SEQUENCE [LARGE SCALE GENOMIC DNA]</scope>
    <source>
        <strain evidence="11">Lindley</strain>
    </source>
</reference>
<dbReference type="InterPro" id="IPR001017">
    <property type="entry name" value="DH_E1"/>
</dbReference>
<dbReference type="Gene3D" id="1.25.10.10">
    <property type="entry name" value="Leucine-rich Repeat Variant"/>
    <property type="match status" value="1"/>
</dbReference>
<evidence type="ECO:0000256" key="7">
    <source>
        <dbReference type="ARBA" id="ARBA00023052"/>
    </source>
</evidence>
<evidence type="ECO:0000256" key="1">
    <source>
        <dbReference type="ARBA" id="ARBA00001964"/>
    </source>
</evidence>
<evidence type="ECO:0000256" key="4">
    <source>
        <dbReference type="ARBA" id="ARBA00009745"/>
    </source>
</evidence>
<comment type="subcellular location">
    <subcellularLocation>
        <location evidence="2">Mitochondrion</location>
    </subcellularLocation>
</comment>
<dbReference type="Gene3D" id="3.40.50.970">
    <property type="match status" value="1"/>
</dbReference>
<keyword evidence="5" id="KW-0809">Transit peptide</keyword>
<evidence type="ECO:0000256" key="2">
    <source>
        <dbReference type="ARBA" id="ARBA00004173"/>
    </source>
</evidence>
<dbReference type="InterPro" id="IPR042179">
    <property type="entry name" value="KGD_C_sf"/>
</dbReference>
<evidence type="ECO:0000259" key="10">
    <source>
        <dbReference type="SMART" id="SM00861"/>
    </source>
</evidence>
<accession>A0A183BJV3</accession>
<feature type="region of interest" description="Disordered" evidence="9">
    <location>
        <begin position="388"/>
        <end position="410"/>
    </location>
</feature>
<dbReference type="Pfam" id="PF01603">
    <property type="entry name" value="B56"/>
    <property type="match status" value="1"/>
</dbReference>
<dbReference type="Pfam" id="PF02779">
    <property type="entry name" value="Transket_pyr"/>
    <property type="match status" value="1"/>
</dbReference>
<dbReference type="PANTHER" id="PTHR23152">
    <property type="entry name" value="2-OXOGLUTARATE DEHYDROGENASE"/>
    <property type="match status" value="1"/>
</dbReference>
<dbReference type="Pfam" id="PF00676">
    <property type="entry name" value="E1_dh"/>
    <property type="match status" value="1"/>
</dbReference>
<dbReference type="GO" id="GO:0030976">
    <property type="term" value="F:thiamine pyrophosphate binding"/>
    <property type="evidence" value="ECO:0007669"/>
    <property type="project" value="InterPro"/>
</dbReference>
<evidence type="ECO:0000256" key="6">
    <source>
        <dbReference type="ARBA" id="ARBA00023002"/>
    </source>
</evidence>
<keyword evidence="8" id="KW-0496">Mitochondrion</keyword>
<name>A0A183BJV3_GLOPA</name>
<dbReference type="GO" id="GO:0005739">
    <property type="term" value="C:mitochondrion"/>
    <property type="evidence" value="ECO:0007669"/>
    <property type="project" value="UniProtKB-SubCell"/>
</dbReference>
<feature type="compositionally biased region" description="Low complexity" evidence="9">
    <location>
        <begin position="388"/>
        <end position="398"/>
    </location>
</feature>
<dbReference type="FunFam" id="1.25.10.10:FF:000353">
    <property type="entry name" value="Serine/threonine-protein phosphatase 2A 56 kDa regulatory subunit"/>
    <property type="match status" value="1"/>
</dbReference>
<dbReference type="Pfam" id="PF16870">
    <property type="entry name" value="OxoGdeHyase_C"/>
    <property type="match status" value="1"/>
</dbReference>
<dbReference type="InterPro" id="IPR011603">
    <property type="entry name" value="2oxoglutarate_DH_E1"/>
</dbReference>
<dbReference type="Proteomes" id="UP000050741">
    <property type="component" value="Unassembled WGS sequence"/>
</dbReference>
<dbReference type="SMART" id="SM00861">
    <property type="entry name" value="Transket_pyr"/>
    <property type="match status" value="1"/>
</dbReference>
<evidence type="ECO:0000256" key="9">
    <source>
        <dbReference type="SAM" id="MobiDB-lite"/>
    </source>
</evidence>
<dbReference type="GO" id="GO:0000159">
    <property type="term" value="C:protein phosphatase type 2A complex"/>
    <property type="evidence" value="ECO:0007669"/>
    <property type="project" value="InterPro"/>
</dbReference>
<dbReference type="InterPro" id="IPR005475">
    <property type="entry name" value="Transketolase-like_Pyr-bd"/>
</dbReference>
<protein>
    <submittedName>
        <fullName evidence="12">Transket_pyr domain-containing protein</fullName>
    </submittedName>
</protein>
<organism evidence="11 12">
    <name type="scientific">Globodera pallida</name>
    <name type="common">Potato cyst nematode worm</name>
    <name type="synonym">Heterodera pallida</name>
    <dbReference type="NCBI Taxonomy" id="36090"/>
    <lineage>
        <taxon>Eukaryota</taxon>
        <taxon>Metazoa</taxon>
        <taxon>Ecdysozoa</taxon>
        <taxon>Nematoda</taxon>
        <taxon>Chromadorea</taxon>
        <taxon>Rhabditida</taxon>
        <taxon>Tylenchina</taxon>
        <taxon>Tylenchomorpha</taxon>
        <taxon>Tylenchoidea</taxon>
        <taxon>Heteroderidae</taxon>
        <taxon>Heteroderinae</taxon>
        <taxon>Globodera</taxon>
    </lineage>
</organism>
<dbReference type="InterPro" id="IPR029061">
    <property type="entry name" value="THDP-binding"/>
</dbReference>
<dbReference type="InterPro" id="IPR016024">
    <property type="entry name" value="ARM-type_fold"/>
</dbReference>
<evidence type="ECO:0000256" key="3">
    <source>
        <dbReference type="ARBA" id="ARBA00006936"/>
    </source>
</evidence>
<dbReference type="GO" id="GO:0007165">
    <property type="term" value="P:signal transduction"/>
    <property type="evidence" value="ECO:0007669"/>
    <property type="project" value="InterPro"/>
</dbReference>
<evidence type="ECO:0000313" key="12">
    <source>
        <dbReference type="WBParaSite" id="GPLIN_000088200"/>
    </source>
</evidence>
<evidence type="ECO:0000256" key="5">
    <source>
        <dbReference type="ARBA" id="ARBA00022946"/>
    </source>
</evidence>